<name>A0ACC3DD78_9PEZI</name>
<sequence>MTRNFPTAAKQKHVADASGLSIRAREDAIPGDHECMPTSCDKTVTSNPIALESTSSAAPLHYLDLVEEQQAAGHVGESVVVANDQGEDKTNASILCADTLIPGKGKPLSDHAVVIKDGKIAWTGPTTGIPSKYSNAPKTHVPFLMPGMWDCHVHLMGTTTLNFPEIMQTSPATAGARLSRSVHDILMSGFTSVRDVGGFACEISKPIEEGIIPGPHIYSAGAAISQTAGHGDVFELPIGWLYSRAGVGSFGGAGDADIAGRPLCIADGVEECRKAIRLQIRRGAKVIKILASGGVLSRDDDPHFQQFSDEEMAVMVREAGRFNRVVAAHVHGKPGIMAALKAGCRTLEHGTYLDDEAVDLMKEKDAMLIATRTIVVEATKHLDLIPPASRDKMKETAKYHKQAYELAIKRGVKIALGTDLGVSSPGEPLSHGRSGGELLYAVEAGMTPLEAIEAATANGPLSVGPMAPKTGQIKEGYDADVIALTKDPLEDIGCLRDVRNITHVWKRGELFKYPGKLA</sequence>
<proteinExistence type="predicted"/>
<comment type="caution">
    <text evidence="1">The sequence shown here is derived from an EMBL/GenBank/DDBJ whole genome shotgun (WGS) entry which is preliminary data.</text>
</comment>
<accession>A0ACC3DD78</accession>
<evidence type="ECO:0000313" key="2">
    <source>
        <dbReference type="Proteomes" id="UP001186974"/>
    </source>
</evidence>
<reference evidence="1" key="1">
    <citation type="submission" date="2024-09" db="EMBL/GenBank/DDBJ databases">
        <title>Black Yeasts Isolated from many extreme environments.</title>
        <authorList>
            <person name="Coleine C."/>
            <person name="Stajich J.E."/>
            <person name="Selbmann L."/>
        </authorList>
    </citation>
    <scope>NUCLEOTIDE SEQUENCE</scope>
    <source>
        <strain evidence="1">CCFEE 5737</strain>
    </source>
</reference>
<protein>
    <submittedName>
        <fullName evidence="1">Uncharacterized protein</fullName>
    </submittedName>
</protein>
<dbReference type="Proteomes" id="UP001186974">
    <property type="component" value="Unassembled WGS sequence"/>
</dbReference>
<keyword evidence="2" id="KW-1185">Reference proteome</keyword>
<dbReference type="EMBL" id="JAWDJW010006334">
    <property type="protein sequence ID" value="KAK3065541.1"/>
    <property type="molecule type" value="Genomic_DNA"/>
</dbReference>
<organism evidence="1 2">
    <name type="scientific">Coniosporium uncinatum</name>
    <dbReference type="NCBI Taxonomy" id="93489"/>
    <lineage>
        <taxon>Eukaryota</taxon>
        <taxon>Fungi</taxon>
        <taxon>Dikarya</taxon>
        <taxon>Ascomycota</taxon>
        <taxon>Pezizomycotina</taxon>
        <taxon>Dothideomycetes</taxon>
        <taxon>Dothideomycetes incertae sedis</taxon>
        <taxon>Coniosporium</taxon>
    </lineage>
</organism>
<evidence type="ECO:0000313" key="1">
    <source>
        <dbReference type="EMBL" id="KAK3065541.1"/>
    </source>
</evidence>
<gene>
    <name evidence="1" type="ORF">LTS18_000018</name>
</gene>